<keyword evidence="7 8" id="KW-1133">Transmembrane helix</keyword>
<accession>A0ABW6I3K3</accession>
<name>A0ABW6I3K3_9FLAO</name>
<comment type="caution">
    <text evidence="10">The sequence shown here is derived from an EMBL/GenBank/DDBJ whole genome shotgun (WGS) entry which is preliminary data.</text>
</comment>
<evidence type="ECO:0000256" key="2">
    <source>
        <dbReference type="ARBA" id="ARBA00012438"/>
    </source>
</evidence>
<keyword evidence="11" id="KW-1185">Reference proteome</keyword>
<dbReference type="CDD" id="cd00082">
    <property type="entry name" value="HisKA"/>
    <property type="match status" value="1"/>
</dbReference>
<keyword evidence="6" id="KW-0418">Kinase</keyword>
<evidence type="ECO:0000256" key="3">
    <source>
        <dbReference type="ARBA" id="ARBA00022553"/>
    </source>
</evidence>
<dbReference type="InterPro" id="IPR036890">
    <property type="entry name" value="HATPase_C_sf"/>
</dbReference>
<keyword evidence="3" id="KW-0597">Phosphoprotein</keyword>
<evidence type="ECO:0000259" key="9">
    <source>
        <dbReference type="PROSITE" id="PS50109"/>
    </source>
</evidence>
<dbReference type="InterPro" id="IPR003594">
    <property type="entry name" value="HATPase_dom"/>
</dbReference>
<keyword evidence="10" id="KW-0067">ATP-binding</keyword>
<keyword evidence="10" id="KW-0547">Nucleotide-binding</keyword>
<evidence type="ECO:0000313" key="10">
    <source>
        <dbReference type="EMBL" id="MFE3870557.1"/>
    </source>
</evidence>
<evidence type="ECO:0000256" key="7">
    <source>
        <dbReference type="ARBA" id="ARBA00022989"/>
    </source>
</evidence>
<dbReference type="InterPro" id="IPR036097">
    <property type="entry name" value="HisK_dim/P_sf"/>
</dbReference>
<dbReference type="EMBL" id="JBHZPY010000003">
    <property type="protein sequence ID" value="MFE3870557.1"/>
    <property type="molecule type" value="Genomic_DNA"/>
</dbReference>
<dbReference type="GO" id="GO:0005524">
    <property type="term" value="F:ATP binding"/>
    <property type="evidence" value="ECO:0007669"/>
    <property type="project" value="UniProtKB-KW"/>
</dbReference>
<dbReference type="PANTHER" id="PTHR45436">
    <property type="entry name" value="SENSOR HISTIDINE KINASE YKOH"/>
    <property type="match status" value="1"/>
</dbReference>
<dbReference type="SUPFAM" id="SSF47384">
    <property type="entry name" value="Homodimeric domain of signal transducing histidine kinase"/>
    <property type="match status" value="1"/>
</dbReference>
<feature type="domain" description="Histidine kinase" evidence="9">
    <location>
        <begin position="221"/>
        <end position="414"/>
    </location>
</feature>
<organism evidence="10 11">
    <name type="scientific">Flavobacterium zhoui</name>
    <dbReference type="NCBI Taxonomy" id="3230414"/>
    <lineage>
        <taxon>Bacteria</taxon>
        <taxon>Pseudomonadati</taxon>
        <taxon>Bacteroidota</taxon>
        <taxon>Flavobacteriia</taxon>
        <taxon>Flavobacteriales</taxon>
        <taxon>Flavobacteriaceae</taxon>
        <taxon>Flavobacterium</taxon>
    </lineage>
</organism>
<dbReference type="RefSeq" id="WP_379850479.1">
    <property type="nucleotide sequence ID" value="NZ_JBHZPY010000003.1"/>
</dbReference>
<dbReference type="InterPro" id="IPR050428">
    <property type="entry name" value="TCS_sensor_his_kinase"/>
</dbReference>
<dbReference type="Pfam" id="PF00512">
    <property type="entry name" value="HisKA"/>
    <property type="match status" value="1"/>
</dbReference>
<dbReference type="SUPFAM" id="SSF55874">
    <property type="entry name" value="ATPase domain of HSP90 chaperone/DNA topoisomerase II/histidine kinase"/>
    <property type="match status" value="1"/>
</dbReference>
<dbReference type="Gene3D" id="1.10.287.130">
    <property type="match status" value="1"/>
</dbReference>
<reference evidence="10 11" key="1">
    <citation type="submission" date="2024-06" db="EMBL/GenBank/DDBJ databases">
        <title>Flavobacterium spp. isolated from glacier.</title>
        <authorList>
            <person name="Han D."/>
        </authorList>
    </citation>
    <scope>NUCLEOTIDE SEQUENCE [LARGE SCALE GENOMIC DNA]</scope>
    <source>
        <strain evidence="10 11">ZS1P70</strain>
    </source>
</reference>
<dbReference type="Gene3D" id="3.30.565.10">
    <property type="entry name" value="Histidine kinase-like ATPase, C-terminal domain"/>
    <property type="match status" value="1"/>
</dbReference>
<dbReference type="SMART" id="SM00387">
    <property type="entry name" value="HATPase_c"/>
    <property type="match status" value="1"/>
</dbReference>
<comment type="catalytic activity">
    <reaction evidence="1">
        <text>ATP + protein L-histidine = ADP + protein N-phospho-L-histidine.</text>
        <dbReference type="EC" id="2.7.13.3"/>
    </reaction>
</comment>
<feature type="transmembrane region" description="Helical" evidence="8">
    <location>
        <begin position="9"/>
        <end position="30"/>
    </location>
</feature>
<evidence type="ECO:0000256" key="8">
    <source>
        <dbReference type="SAM" id="Phobius"/>
    </source>
</evidence>
<feature type="transmembrane region" description="Helical" evidence="8">
    <location>
        <begin position="136"/>
        <end position="158"/>
    </location>
</feature>
<dbReference type="SMART" id="SM00388">
    <property type="entry name" value="HisKA"/>
    <property type="match status" value="1"/>
</dbReference>
<dbReference type="PROSITE" id="PS50109">
    <property type="entry name" value="HIS_KIN"/>
    <property type="match status" value="1"/>
</dbReference>
<keyword evidence="8" id="KW-0472">Membrane</keyword>
<proteinExistence type="predicted"/>
<evidence type="ECO:0000256" key="1">
    <source>
        <dbReference type="ARBA" id="ARBA00000085"/>
    </source>
</evidence>
<keyword evidence="5 8" id="KW-0812">Transmembrane</keyword>
<protein>
    <recommendedName>
        <fullName evidence="2">histidine kinase</fullName>
        <ecNumber evidence="2">2.7.13.3</ecNumber>
    </recommendedName>
</protein>
<dbReference type="PANTHER" id="PTHR45436:SF5">
    <property type="entry name" value="SENSOR HISTIDINE KINASE TRCS"/>
    <property type="match status" value="1"/>
</dbReference>
<evidence type="ECO:0000313" key="11">
    <source>
        <dbReference type="Proteomes" id="UP001600107"/>
    </source>
</evidence>
<evidence type="ECO:0000256" key="4">
    <source>
        <dbReference type="ARBA" id="ARBA00022679"/>
    </source>
</evidence>
<sequence>MKLLAKTSLYYFIFSIPILILSGFICFHIITREVRQSNNELLLNRKELIENYLKENDTISLKIITKSSEATIKKIAKINAFKIPAPVFSDTLIFDKKENELAENRLLSSVFKVGNTNYSIKIWRSTLEYNELFRGIFTSLVILLILLFVTYLIINFWISKTVWKPFYQTVSNLKKFRVSDNVIPRLASTSVTEFDELNLSLNVMMQKMIVDFNSQKKFTENASHEIQTPLAVIKSKIDLLIQSENLKENEMKLIVAIDYACSKIIRLNKTFLLLTKIENRQFNTTEKVSFENTVDNSLVFFEEHIQANKIEIIKNIENDFCVLMNADLCLVLVNNLLQNAIRHNINSGNIEIFIEKNKITISNLGVNNPIDNQLFERFHKNSTSQESLGLGLSIVKEIAEVSGLVFNYKFTSGKHCFILTKDNINELNKKELA</sequence>
<evidence type="ECO:0000256" key="6">
    <source>
        <dbReference type="ARBA" id="ARBA00022777"/>
    </source>
</evidence>
<dbReference type="Proteomes" id="UP001600107">
    <property type="component" value="Unassembled WGS sequence"/>
</dbReference>
<dbReference type="EC" id="2.7.13.3" evidence="2"/>
<dbReference type="InterPro" id="IPR003661">
    <property type="entry name" value="HisK_dim/P_dom"/>
</dbReference>
<evidence type="ECO:0000256" key="5">
    <source>
        <dbReference type="ARBA" id="ARBA00022692"/>
    </source>
</evidence>
<dbReference type="InterPro" id="IPR005467">
    <property type="entry name" value="His_kinase_dom"/>
</dbReference>
<dbReference type="Pfam" id="PF02518">
    <property type="entry name" value="HATPase_c"/>
    <property type="match status" value="1"/>
</dbReference>
<keyword evidence="4" id="KW-0808">Transferase</keyword>
<gene>
    <name evidence="10" type="ORF">ACFX5F_04920</name>
</gene>